<organism evidence="1 2">
    <name type="scientific">Paenibacillus terricola</name>
    <dbReference type="NCBI Taxonomy" id="2763503"/>
    <lineage>
        <taxon>Bacteria</taxon>
        <taxon>Bacillati</taxon>
        <taxon>Bacillota</taxon>
        <taxon>Bacilli</taxon>
        <taxon>Bacillales</taxon>
        <taxon>Paenibacillaceae</taxon>
        <taxon>Paenibacillus</taxon>
    </lineage>
</organism>
<gene>
    <name evidence="1" type="ORF">H8B09_05995</name>
</gene>
<accession>A0ABR8MUU3</accession>
<sequence length="74" mass="8178">MTLYTSMPLELVLAGMNDEREPLIELEQDGALMQLAPLAPGIGKLVRLVHAPLDHYLNPRYQPGAYIVYGSPTN</sequence>
<keyword evidence="2" id="KW-1185">Reference proteome</keyword>
<dbReference type="InterPro" id="IPR025619">
    <property type="entry name" value="YlzJ"/>
</dbReference>
<evidence type="ECO:0000313" key="2">
    <source>
        <dbReference type="Proteomes" id="UP000609346"/>
    </source>
</evidence>
<evidence type="ECO:0000313" key="1">
    <source>
        <dbReference type="EMBL" id="MBD3918299.1"/>
    </source>
</evidence>
<proteinExistence type="predicted"/>
<name>A0ABR8MUU3_9BACL</name>
<reference evidence="1 2" key="1">
    <citation type="submission" date="2020-09" db="EMBL/GenBank/DDBJ databases">
        <title>Paenibacillus sp. strain PR3 16S rRNA gene Genome sequencing and assembly.</title>
        <authorList>
            <person name="Kim J."/>
        </authorList>
    </citation>
    <scope>NUCLEOTIDE SEQUENCE [LARGE SCALE GENOMIC DNA]</scope>
    <source>
        <strain evidence="1 2">PR3</strain>
    </source>
</reference>
<dbReference type="EMBL" id="JACXZA010000001">
    <property type="protein sequence ID" value="MBD3918299.1"/>
    <property type="molecule type" value="Genomic_DNA"/>
</dbReference>
<dbReference type="RefSeq" id="WP_191202504.1">
    <property type="nucleotide sequence ID" value="NZ_JACXZA010000001.1"/>
</dbReference>
<protein>
    <submittedName>
        <fullName evidence="1">YlzJ-like family protein</fullName>
    </submittedName>
</protein>
<comment type="caution">
    <text evidence="1">The sequence shown here is derived from an EMBL/GenBank/DDBJ whole genome shotgun (WGS) entry which is preliminary data.</text>
</comment>
<dbReference type="Pfam" id="PF14035">
    <property type="entry name" value="YlzJ"/>
    <property type="match status" value="1"/>
</dbReference>
<dbReference type="Proteomes" id="UP000609346">
    <property type="component" value="Unassembled WGS sequence"/>
</dbReference>